<dbReference type="Pfam" id="PF00685">
    <property type="entry name" value="Sulfotransfer_1"/>
    <property type="match status" value="1"/>
</dbReference>
<organism evidence="5 6">
    <name type="scientific">Aristolochia fimbriata</name>
    <name type="common">White veined hardy Dutchman's pipe vine</name>
    <dbReference type="NCBI Taxonomy" id="158543"/>
    <lineage>
        <taxon>Eukaryota</taxon>
        <taxon>Viridiplantae</taxon>
        <taxon>Streptophyta</taxon>
        <taxon>Embryophyta</taxon>
        <taxon>Tracheophyta</taxon>
        <taxon>Spermatophyta</taxon>
        <taxon>Magnoliopsida</taxon>
        <taxon>Magnoliidae</taxon>
        <taxon>Piperales</taxon>
        <taxon>Aristolochiaceae</taxon>
        <taxon>Aristolochia</taxon>
    </lineage>
</organism>
<comment type="similarity">
    <text evidence="1 3">Belongs to the sulfotransferase 1 family.</text>
</comment>
<evidence type="ECO:0000259" key="4">
    <source>
        <dbReference type="Pfam" id="PF00685"/>
    </source>
</evidence>
<keyword evidence="6" id="KW-1185">Reference proteome</keyword>
<dbReference type="Gene3D" id="3.40.50.300">
    <property type="entry name" value="P-loop containing nucleotide triphosphate hydrolases"/>
    <property type="match status" value="1"/>
</dbReference>
<dbReference type="InterPro" id="IPR000863">
    <property type="entry name" value="Sulfotransferase_dom"/>
</dbReference>
<dbReference type="Proteomes" id="UP000825729">
    <property type="component" value="Unassembled WGS sequence"/>
</dbReference>
<accession>A0AAV7DYH6</accession>
<dbReference type="EMBL" id="JAINDJ010000007">
    <property type="protein sequence ID" value="KAG9441529.1"/>
    <property type="molecule type" value="Genomic_DNA"/>
</dbReference>
<evidence type="ECO:0000256" key="3">
    <source>
        <dbReference type="RuleBase" id="RU361155"/>
    </source>
</evidence>
<proteinExistence type="inferred from homology"/>
<name>A0AAV7DYH6_ARIFI</name>
<evidence type="ECO:0000256" key="2">
    <source>
        <dbReference type="ARBA" id="ARBA00022679"/>
    </source>
</evidence>
<comment type="caution">
    <text evidence="5">The sequence shown here is derived from an EMBL/GenBank/DDBJ whole genome shotgun (WGS) entry which is preliminary data.</text>
</comment>
<reference evidence="5 6" key="1">
    <citation type="submission" date="2021-07" db="EMBL/GenBank/DDBJ databases">
        <title>The Aristolochia fimbriata genome: insights into angiosperm evolution, floral development and chemical biosynthesis.</title>
        <authorList>
            <person name="Jiao Y."/>
        </authorList>
    </citation>
    <scope>NUCLEOTIDE SEQUENCE [LARGE SCALE GENOMIC DNA]</scope>
    <source>
        <strain evidence="5">IBCAS-2021</strain>
        <tissue evidence="5">Leaf</tissue>
    </source>
</reference>
<dbReference type="GO" id="GO:0008146">
    <property type="term" value="F:sulfotransferase activity"/>
    <property type="evidence" value="ECO:0007669"/>
    <property type="project" value="InterPro"/>
</dbReference>
<dbReference type="SUPFAM" id="SSF52540">
    <property type="entry name" value="P-loop containing nucleoside triphosphate hydrolases"/>
    <property type="match status" value="1"/>
</dbReference>
<gene>
    <name evidence="5" type="ORF">H6P81_017383</name>
</gene>
<evidence type="ECO:0000256" key="1">
    <source>
        <dbReference type="ARBA" id="ARBA00005771"/>
    </source>
</evidence>
<dbReference type="AlphaFoldDB" id="A0AAV7DYH6"/>
<evidence type="ECO:0000313" key="6">
    <source>
        <dbReference type="Proteomes" id="UP000825729"/>
    </source>
</evidence>
<dbReference type="EC" id="2.8.2.-" evidence="3"/>
<sequence>MAESFEQAIFEEESKRLGKEEKDFLSTLPKHEGWCFEFLYNFQGFWFNSLCVKTALKLQQNFQPLDGDVLLATPPKTGTTWLKALGFCIMNKNPDRERPSQYLAALAVNNPHKLVPTMGEEAILATPSGTSTPRLLHTHFPYEVLPESVKTSTSTCRVVYLCRNVGDHFISSWKFFNKLRSKDLAPLPLEEAFELFCNGVSFCGPYWEHVLGYWKASKDEDDQKNKKILFLRYEDLQRDPGFHLKEMASFLGRPFTVEEEEEEGVVEKIVEVSSFQRLTSLEVNKVGNNRYGFPNSYFFERGVVGGCAEYLTPEMIERLRRITDQKFQGSGLHLDI</sequence>
<keyword evidence="2 3" id="KW-0808">Transferase</keyword>
<protein>
    <recommendedName>
        <fullName evidence="3">Sulfotransferase</fullName>
        <ecNumber evidence="3">2.8.2.-</ecNumber>
    </recommendedName>
</protein>
<feature type="domain" description="Sulfotransferase" evidence="4">
    <location>
        <begin position="66"/>
        <end position="331"/>
    </location>
</feature>
<dbReference type="InterPro" id="IPR027417">
    <property type="entry name" value="P-loop_NTPase"/>
</dbReference>
<dbReference type="PANTHER" id="PTHR11783">
    <property type="entry name" value="SULFOTRANSFERASE SULT"/>
    <property type="match status" value="1"/>
</dbReference>
<evidence type="ECO:0000313" key="5">
    <source>
        <dbReference type="EMBL" id="KAG9441529.1"/>
    </source>
</evidence>